<dbReference type="Proteomes" id="UP001165065">
    <property type="component" value="Unassembled WGS sequence"/>
</dbReference>
<dbReference type="GO" id="GO:1905515">
    <property type="term" value="P:non-motile cilium assembly"/>
    <property type="evidence" value="ECO:0007669"/>
    <property type="project" value="TreeGrafter"/>
</dbReference>
<feature type="transmembrane region" description="Helical" evidence="5">
    <location>
        <begin position="137"/>
        <end position="159"/>
    </location>
</feature>
<evidence type="ECO:0000313" key="6">
    <source>
        <dbReference type="EMBL" id="GMI38723.1"/>
    </source>
</evidence>
<gene>
    <name evidence="6" type="ORF">TrCOL_g8622</name>
</gene>
<keyword evidence="3 5" id="KW-1133">Transmembrane helix</keyword>
<evidence type="ECO:0008006" key="8">
    <source>
        <dbReference type="Google" id="ProtNLM"/>
    </source>
</evidence>
<dbReference type="GO" id="GO:0016020">
    <property type="term" value="C:membrane"/>
    <property type="evidence" value="ECO:0007669"/>
    <property type="project" value="UniProtKB-SubCell"/>
</dbReference>
<evidence type="ECO:0000256" key="2">
    <source>
        <dbReference type="ARBA" id="ARBA00022692"/>
    </source>
</evidence>
<keyword evidence="7" id="KW-1185">Reference proteome</keyword>
<dbReference type="InterPro" id="IPR019184">
    <property type="entry name" value="Uncharacterised_TM-17"/>
</dbReference>
<dbReference type="AlphaFoldDB" id="A0A9W7GB11"/>
<evidence type="ECO:0000256" key="5">
    <source>
        <dbReference type="SAM" id="Phobius"/>
    </source>
</evidence>
<evidence type="ECO:0000313" key="7">
    <source>
        <dbReference type="Proteomes" id="UP001165065"/>
    </source>
</evidence>
<feature type="transmembrane region" description="Helical" evidence="5">
    <location>
        <begin position="105"/>
        <end position="125"/>
    </location>
</feature>
<evidence type="ECO:0000256" key="1">
    <source>
        <dbReference type="ARBA" id="ARBA00004141"/>
    </source>
</evidence>
<dbReference type="GO" id="GO:0035869">
    <property type="term" value="C:ciliary transition zone"/>
    <property type="evidence" value="ECO:0007669"/>
    <property type="project" value="TreeGrafter"/>
</dbReference>
<comment type="caution">
    <text evidence="6">The sequence shown here is derived from an EMBL/GenBank/DDBJ whole genome shotgun (WGS) entry which is preliminary data.</text>
</comment>
<dbReference type="EMBL" id="BRYA01000090">
    <property type="protein sequence ID" value="GMI38723.1"/>
    <property type="molecule type" value="Genomic_DNA"/>
</dbReference>
<sequence>MSSKAPPSSAGLGGIAQESLSTLPTSEISSSIGFAVLIYLNMFFSLAYYLGNTATITFKLLHFRFNSNLQEVLLLPTFVIWVAGEIARVYFAYVGNLKERVPQMSAFLLMTIFPQLPCVLFLGFYQELLFPFDESCGAIMIILLVVELLMGYLTLHALIARQTAQFYRLCQEEEDENRSKIVS</sequence>
<dbReference type="PANTHER" id="PTHR13531">
    <property type="entry name" value="GEO07735P1-RELATED-RELATED"/>
    <property type="match status" value="1"/>
</dbReference>
<dbReference type="PANTHER" id="PTHR13531:SF6">
    <property type="entry name" value="TMEM (HUMAN TRANSMEMBRANE PROTEIN) HOMOLOG"/>
    <property type="match status" value="1"/>
</dbReference>
<name>A0A9W7GB11_9STRA</name>
<keyword evidence="2 5" id="KW-0812">Transmembrane</keyword>
<organism evidence="6 7">
    <name type="scientific">Triparma columacea</name>
    <dbReference type="NCBI Taxonomy" id="722753"/>
    <lineage>
        <taxon>Eukaryota</taxon>
        <taxon>Sar</taxon>
        <taxon>Stramenopiles</taxon>
        <taxon>Ochrophyta</taxon>
        <taxon>Bolidophyceae</taxon>
        <taxon>Parmales</taxon>
        <taxon>Triparmaceae</taxon>
        <taxon>Triparma</taxon>
    </lineage>
</organism>
<comment type="subcellular location">
    <subcellularLocation>
        <location evidence="1">Membrane</location>
        <topology evidence="1">Multi-pass membrane protein</topology>
    </subcellularLocation>
</comment>
<evidence type="ECO:0000256" key="3">
    <source>
        <dbReference type="ARBA" id="ARBA00022989"/>
    </source>
</evidence>
<dbReference type="Pfam" id="PF09799">
    <property type="entry name" value="Transmemb_17"/>
    <property type="match status" value="1"/>
</dbReference>
<feature type="transmembrane region" description="Helical" evidence="5">
    <location>
        <begin position="72"/>
        <end position="93"/>
    </location>
</feature>
<proteinExistence type="predicted"/>
<dbReference type="OrthoDB" id="311720at2759"/>
<protein>
    <recommendedName>
        <fullName evidence="8">Transmembrane protein 17B</fullName>
    </recommendedName>
</protein>
<evidence type="ECO:0000256" key="4">
    <source>
        <dbReference type="ARBA" id="ARBA00023136"/>
    </source>
</evidence>
<accession>A0A9W7GB11</accession>
<reference evidence="7" key="1">
    <citation type="journal article" date="2023" name="Commun. Biol.">
        <title>Genome analysis of Parmales, the sister group of diatoms, reveals the evolutionary specialization of diatoms from phago-mixotrophs to photoautotrophs.</title>
        <authorList>
            <person name="Ban H."/>
            <person name="Sato S."/>
            <person name="Yoshikawa S."/>
            <person name="Yamada K."/>
            <person name="Nakamura Y."/>
            <person name="Ichinomiya M."/>
            <person name="Sato N."/>
            <person name="Blanc-Mathieu R."/>
            <person name="Endo H."/>
            <person name="Kuwata A."/>
            <person name="Ogata H."/>
        </authorList>
    </citation>
    <scope>NUCLEOTIDE SEQUENCE [LARGE SCALE GENOMIC DNA]</scope>
</reference>
<feature type="transmembrane region" description="Helical" evidence="5">
    <location>
        <begin position="28"/>
        <end position="51"/>
    </location>
</feature>
<keyword evidence="4 5" id="KW-0472">Membrane</keyword>